<gene>
    <name evidence="2" type="ORF">GCM10009654_42540</name>
</gene>
<evidence type="ECO:0000313" key="2">
    <source>
        <dbReference type="EMBL" id="GAA1180839.1"/>
    </source>
</evidence>
<keyword evidence="3" id="KW-1185">Reference proteome</keyword>
<evidence type="ECO:0000256" key="1">
    <source>
        <dbReference type="SAM" id="MobiDB-lite"/>
    </source>
</evidence>
<dbReference type="Proteomes" id="UP001501371">
    <property type="component" value="Unassembled WGS sequence"/>
</dbReference>
<proteinExistence type="predicted"/>
<evidence type="ECO:0008006" key="4">
    <source>
        <dbReference type="Google" id="ProtNLM"/>
    </source>
</evidence>
<sequence length="256" mass="27376">MMGWVERESLTESGSLRPGVHDAPAATSPVYHLSPLAIAAWLLGRYDTANSIMKAMAEFTDPETGGVYEFRSPRADPVQDTLKTAQLGMCHGATTAADATVPWSPLSRRRTRSAASSTSAARASPASSRESRPLFSPVTTSRRETSSPSGERWTTSTSPSAVVTSSSTTVLGADLQVRLGGAAVTYAAASQADLRPWVARMGEWFARRQKPDGSWAPATFVAPHPGPLDHYWKTAEHVMELSYIVASLSAQPVDAE</sequence>
<comment type="caution">
    <text evidence="2">The sequence shown here is derived from an EMBL/GenBank/DDBJ whole genome shotgun (WGS) entry which is preliminary data.</text>
</comment>
<accession>A0ABN1UYD9</accession>
<feature type="compositionally biased region" description="Low complexity" evidence="1">
    <location>
        <begin position="113"/>
        <end position="128"/>
    </location>
</feature>
<reference evidence="2 3" key="1">
    <citation type="journal article" date="2019" name="Int. J. Syst. Evol. Microbiol.">
        <title>The Global Catalogue of Microorganisms (GCM) 10K type strain sequencing project: providing services to taxonomists for standard genome sequencing and annotation.</title>
        <authorList>
            <consortium name="The Broad Institute Genomics Platform"/>
            <consortium name="The Broad Institute Genome Sequencing Center for Infectious Disease"/>
            <person name="Wu L."/>
            <person name="Ma J."/>
        </authorList>
    </citation>
    <scope>NUCLEOTIDE SEQUENCE [LARGE SCALE GENOMIC DNA]</scope>
    <source>
        <strain evidence="2 3">JCM 12696</strain>
    </source>
</reference>
<evidence type="ECO:0000313" key="3">
    <source>
        <dbReference type="Proteomes" id="UP001501371"/>
    </source>
</evidence>
<protein>
    <recommendedName>
        <fullName evidence="4">Squalene cyclase C-terminal domain-containing protein</fullName>
    </recommendedName>
</protein>
<feature type="compositionally biased region" description="Basic and acidic residues" evidence="1">
    <location>
        <begin position="1"/>
        <end position="10"/>
    </location>
</feature>
<name>A0ABN1UYD9_9ACTN</name>
<feature type="region of interest" description="Disordered" evidence="1">
    <location>
        <begin position="101"/>
        <end position="162"/>
    </location>
</feature>
<organism evidence="2 3">
    <name type="scientific">Streptomyces hebeiensis</name>
    <dbReference type="NCBI Taxonomy" id="229486"/>
    <lineage>
        <taxon>Bacteria</taxon>
        <taxon>Bacillati</taxon>
        <taxon>Actinomycetota</taxon>
        <taxon>Actinomycetes</taxon>
        <taxon>Kitasatosporales</taxon>
        <taxon>Streptomycetaceae</taxon>
        <taxon>Streptomyces</taxon>
    </lineage>
</organism>
<feature type="region of interest" description="Disordered" evidence="1">
    <location>
        <begin position="1"/>
        <end position="21"/>
    </location>
</feature>
<dbReference type="EMBL" id="BAAAKV010000039">
    <property type="protein sequence ID" value="GAA1180839.1"/>
    <property type="molecule type" value="Genomic_DNA"/>
</dbReference>